<dbReference type="EMBL" id="JACIDN010000003">
    <property type="protein sequence ID" value="MBB3902345.1"/>
    <property type="molecule type" value="Genomic_DNA"/>
</dbReference>
<dbReference type="Gene3D" id="3.20.80.10">
    <property type="entry name" value="Regulatory factor, effector binding domain"/>
    <property type="match status" value="1"/>
</dbReference>
<protein>
    <submittedName>
        <fullName evidence="4">Effector-binding domain-containing protein</fullName>
    </submittedName>
</protein>
<dbReference type="SMART" id="SM00871">
    <property type="entry name" value="AraC_E_bind"/>
    <property type="match status" value="1"/>
</dbReference>
<dbReference type="Pfam" id="PF06445">
    <property type="entry name" value="GyrI-like"/>
    <property type="match status" value="1"/>
</dbReference>
<organism evidence="4 5">
    <name type="scientific">Methylobacterium brachythecii</name>
    <dbReference type="NCBI Taxonomy" id="1176177"/>
    <lineage>
        <taxon>Bacteria</taxon>
        <taxon>Pseudomonadati</taxon>
        <taxon>Pseudomonadota</taxon>
        <taxon>Alphaproteobacteria</taxon>
        <taxon>Hyphomicrobiales</taxon>
        <taxon>Methylobacteriaceae</taxon>
        <taxon>Methylobacterium</taxon>
    </lineage>
</organism>
<dbReference type="InterPro" id="IPR011256">
    <property type="entry name" value="Reg_factor_effector_dom_sf"/>
</dbReference>
<comment type="caution">
    <text evidence="4">The sequence shown here is derived from an EMBL/GenBank/DDBJ whole genome shotgun (WGS) entry which is preliminary data.</text>
</comment>
<proteinExistence type="predicted"/>
<dbReference type="AlphaFoldDB" id="A0A7W6F6H3"/>
<sequence>MIRPRSAIAGLAAMLVLGVAVAPVSGEETPPSKTPSPAETNPLSTTTAPDTSSKPPGTAMPLPDKALTPPSAPGGPPGQSSAAPARQTLVPSPAEPNDVEEVTLPAKPAAIISGKATWEEAVASLRATFARIEDELAKAGIRPTGRPISVFTKTEDNGFQYEAMIPIEAAPSSGPTTGEGLHFGSTPSGKALRFRHAGTYDEISGTYDTLIAYFDAKDIAVQDRFIEEYVTDLSDAADVKLDINIYALPK</sequence>
<feature type="domain" description="AraC effector-binding" evidence="3">
    <location>
        <begin position="97"/>
        <end position="250"/>
    </location>
</feature>
<evidence type="ECO:0000259" key="3">
    <source>
        <dbReference type="SMART" id="SM00871"/>
    </source>
</evidence>
<name>A0A7W6F6H3_9HYPH</name>
<gene>
    <name evidence="4" type="ORF">GGR33_001840</name>
</gene>
<feature type="compositionally biased region" description="Polar residues" evidence="1">
    <location>
        <begin position="35"/>
        <end position="55"/>
    </location>
</feature>
<feature type="signal peptide" evidence="2">
    <location>
        <begin position="1"/>
        <end position="22"/>
    </location>
</feature>
<evidence type="ECO:0000313" key="5">
    <source>
        <dbReference type="Proteomes" id="UP000517759"/>
    </source>
</evidence>
<keyword evidence="2" id="KW-0732">Signal</keyword>
<dbReference type="RefSeq" id="WP_246412927.1">
    <property type="nucleotide sequence ID" value="NZ_BSPG01000001.1"/>
</dbReference>
<evidence type="ECO:0000256" key="1">
    <source>
        <dbReference type="SAM" id="MobiDB-lite"/>
    </source>
</evidence>
<dbReference type="InterPro" id="IPR029442">
    <property type="entry name" value="GyrI-like"/>
</dbReference>
<feature type="region of interest" description="Disordered" evidence="1">
    <location>
        <begin position="24"/>
        <end position="99"/>
    </location>
</feature>
<evidence type="ECO:0000313" key="4">
    <source>
        <dbReference type="EMBL" id="MBB3902345.1"/>
    </source>
</evidence>
<accession>A0A7W6F6H3</accession>
<dbReference type="InterPro" id="IPR010499">
    <property type="entry name" value="AraC_E-bd"/>
</dbReference>
<dbReference type="Proteomes" id="UP000517759">
    <property type="component" value="Unassembled WGS sequence"/>
</dbReference>
<feature type="chain" id="PRO_5031268113" evidence="2">
    <location>
        <begin position="23"/>
        <end position="250"/>
    </location>
</feature>
<reference evidence="4 5" key="1">
    <citation type="submission" date="2020-08" db="EMBL/GenBank/DDBJ databases">
        <title>Genomic Encyclopedia of Type Strains, Phase IV (KMG-IV): sequencing the most valuable type-strain genomes for metagenomic binning, comparative biology and taxonomic classification.</title>
        <authorList>
            <person name="Goeker M."/>
        </authorList>
    </citation>
    <scope>NUCLEOTIDE SEQUENCE [LARGE SCALE GENOMIC DNA]</scope>
    <source>
        <strain evidence="4 5">DSM 24105</strain>
    </source>
</reference>
<dbReference type="SUPFAM" id="SSF55136">
    <property type="entry name" value="Probable bacterial effector-binding domain"/>
    <property type="match status" value="1"/>
</dbReference>
<evidence type="ECO:0000256" key="2">
    <source>
        <dbReference type="SAM" id="SignalP"/>
    </source>
</evidence>